<evidence type="ECO:0000313" key="3">
    <source>
        <dbReference type="Proteomes" id="UP001231109"/>
    </source>
</evidence>
<keyword evidence="3" id="KW-1185">Reference proteome</keyword>
<keyword evidence="1" id="KW-0732">Signal</keyword>
<comment type="caution">
    <text evidence="2">The sequence shown here is derived from an EMBL/GenBank/DDBJ whole genome shotgun (WGS) entry which is preliminary data.</text>
</comment>
<protein>
    <submittedName>
        <fullName evidence="2">Uncharacterized protein</fullName>
    </submittedName>
</protein>
<reference evidence="2 3" key="1">
    <citation type="submission" date="2022-11" db="EMBL/GenBank/DDBJ databases">
        <title>Viruses from the air-sea interface of a natural surface slick.</title>
        <authorList>
            <person name="Rahlff J."/>
            <person name="Holmfeldt K."/>
        </authorList>
    </citation>
    <scope>NUCLEOTIDE SEQUENCE [LARGE SCALE GENOMIC DNA]</scope>
    <source>
        <strain evidence="2 3">SMS4</strain>
    </source>
</reference>
<dbReference type="RefSeq" id="WP_305976780.1">
    <property type="nucleotide sequence ID" value="NZ_JAPJDZ010000049.1"/>
</dbReference>
<gene>
    <name evidence="2" type="ORF">ORJ04_15930</name>
</gene>
<evidence type="ECO:0000256" key="1">
    <source>
        <dbReference type="SAM" id="SignalP"/>
    </source>
</evidence>
<dbReference type="EMBL" id="JAPJDZ010000049">
    <property type="protein sequence ID" value="MDP5137445.1"/>
    <property type="molecule type" value="Genomic_DNA"/>
</dbReference>
<proteinExistence type="predicted"/>
<accession>A0ABT9I329</accession>
<feature type="chain" id="PRO_5045566123" evidence="1">
    <location>
        <begin position="19"/>
        <end position="269"/>
    </location>
</feature>
<sequence length="269" mass="30059">MFIVLPLLSALSSMPAIASSYSSSEKRTLQSAISSALHSAEINRFYQQCKEPAKAGEPELVMRDKSESKMLALLQERVGSQNIEQLLAADNMLTRRAKSSIVPPKDCMDGKGLQVLMDSYEVALFSLEISMPIENGLRSKTTSAKVRSNAEQNAVKQLIASSHAIALVSVTDKNLLNAVQQANYLHPDYASNFVFKVQYGWRSNISQYLGMHIQLSEREFSSTAKEWLIFLDKNGHFIKAISSDKAKPYLSILLNAEWRYDIHGNLLRN</sequence>
<dbReference type="Proteomes" id="UP001231109">
    <property type="component" value="Unassembled WGS sequence"/>
</dbReference>
<evidence type="ECO:0000313" key="2">
    <source>
        <dbReference type="EMBL" id="MDP5137445.1"/>
    </source>
</evidence>
<name>A0ABT9I329_9GAMM</name>
<organism evidence="2 3">
    <name type="scientific">Rheinheimera baltica</name>
    <dbReference type="NCBI Taxonomy" id="67576"/>
    <lineage>
        <taxon>Bacteria</taxon>
        <taxon>Pseudomonadati</taxon>
        <taxon>Pseudomonadota</taxon>
        <taxon>Gammaproteobacteria</taxon>
        <taxon>Chromatiales</taxon>
        <taxon>Chromatiaceae</taxon>
        <taxon>Rheinheimera</taxon>
    </lineage>
</organism>
<feature type="signal peptide" evidence="1">
    <location>
        <begin position="1"/>
        <end position="18"/>
    </location>
</feature>